<dbReference type="OrthoDB" id="3357846at2759"/>
<comment type="caution">
    <text evidence="2">The sequence shown here is derived from an EMBL/GenBank/DDBJ whole genome shotgun (WGS) entry which is preliminary data.</text>
</comment>
<name>A0A2T5LW08_9EURO</name>
<evidence type="ECO:0000256" key="1">
    <source>
        <dbReference type="SAM" id="Phobius"/>
    </source>
</evidence>
<dbReference type="Proteomes" id="UP000244073">
    <property type="component" value="Unassembled WGS sequence"/>
</dbReference>
<dbReference type="AlphaFoldDB" id="A0A2T5LW08"/>
<feature type="transmembrane region" description="Helical" evidence="1">
    <location>
        <begin position="33"/>
        <end position="53"/>
    </location>
</feature>
<gene>
    <name evidence="2" type="ORF">P175DRAFT_0531800</name>
</gene>
<accession>A0A2T5LW08</accession>
<reference evidence="2 3" key="1">
    <citation type="journal article" date="2018" name="Proc. Natl. Acad. Sci. U.S.A.">
        <title>Linking secondary metabolites to gene clusters through genome sequencing of six diverse Aspergillus species.</title>
        <authorList>
            <person name="Kaerboelling I."/>
            <person name="Vesth T.C."/>
            <person name="Frisvad J.C."/>
            <person name="Nybo J.L."/>
            <person name="Theobald S."/>
            <person name="Kuo A."/>
            <person name="Bowyer P."/>
            <person name="Matsuda Y."/>
            <person name="Mondo S."/>
            <person name="Lyhne E.K."/>
            <person name="Kogle M.E."/>
            <person name="Clum A."/>
            <person name="Lipzen A."/>
            <person name="Salamov A."/>
            <person name="Ngan C.Y."/>
            <person name="Daum C."/>
            <person name="Chiniquy J."/>
            <person name="Barry K."/>
            <person name="LaButti K."/>
            <person name="Haridas S."/>
            <person name="Simmons B.A."/>
            <person name="Magnuson J.K."/>
            <person name="Mortensen U.H."/>
            <person name="Larsen T.O."/>
            <person name="Grigoriev I.V."/>
            <person name="Baker S.E."/>
            <person name="Andersen M.R."/>
        </authorList>
    </citation>
    <scope>NUCLEOTIDE SEQUENCE [LARGE SCALE GENOMIC DNA]</scope>
    <source>
        <strain evidence="2 3">IBT 24754</strain>
    </source>
</reference>
<sequence>MSHHFMKSVTAAILITVTPYIYTNLGIGDGVAILATVSIFGILGTEFTLSTVWKEYTPSSGARDLSFTPGNGLQARPLVEPQDPATFNVRLFCDPTMNGCNSAVLEANRAEGNCGICEL</sequence>
<keyword evidence="1" id="KW-0812">Transmembrane</keyword>
<proteinExistence type="predicted"/>
<dbReference type="EMBL" id="MSFN02000004">
    <property type="protein sequence ID" value="PTU20465.1"/>
    <property type="molecule type" value="Genomic_DNA"/>
</dbReference>
<evidence type="ECO:0000313" key="2">
    <source>
        <dbReference type="EMBL" id="PTU20465.1"/>
    </source>
</evidence>
<organism evidence="2 3">
    <name type="scientific">Aspergillus ochraceoroseus IBT 24754</name>
    <dbReference type="NCBI Taxonomy" id="1392256"/>
    <lineage>
        <taxon>Eukaryota</taxon>
        <taxon>Fungi</taxon>
        <taxon>Dikarya</taxon>
        <taxon>Ascomycota</taxon>
        <taxon>Pezizomycotina</taxon>
        <taxon>Eurotiomycetes</taxon>
        <taxon>Eurotiomycetidae</taxon>
        <taxon>Eurotiales</taxon>
        <taxon>Aspergillaceae</taxon>
        <taxon>Aspergillus</taxon>
        <taxon>Aspergillus subgen. Nidulantes</taxon>
    </lineage>
</organism>
<protein>
    <submittedName>
        <fullName evidence="2">Uncharacterized protein</fullName>
    </submittedName>
</protein>
<dbReference type="GeneID" id="63816783"/>
<keyword evidence="1" id="KW-1133">Transmembrane helix</keyword>
<dbReference type="RefSeq" id="XP_040751857.1">
    <property type="nucleotide sequence ID" value="XM_040899901.1"/>
</dbReference>
<dbReference type="VEuPathDB" id="FungiDB:P175DRAFT_0531800"/>
<evidence type="ECO:0000313" key="3">
    <source>
        <dbReference type="Proteomes" id="UP000244073"/>
    </source>
</evidence>
<keyword evidence="1" id="KW-0472">Membrane</keyword>